<organism evidence="1 2">
    <name type="scientific">Flavisolibacter tropicus</name>
    <dbReference type="NCBI Taxonomy" id="1492898"/>
    <lineage>
        <taxon>Bacteria</taxon>
        <taxon>Pseudomonadati</taxon>
        <taxon>Bacteroidota</taxon>
        <taxon>Chitinophagia</taxon>
        <taxon>Chitinophagales</taxon>
        <taxon>Chitinophagaceae</taxon>
        <taxon>Flavisolibacter</taxon>
    </lineage>
</organism>
<dbReference type="STRING" id="1492898.SY85_21480"/>
<accession>A0A172TZZ0</accession>
<reference evidence="2" key="1">
    <citation type="submission" date="2015-01" db="EMBL/GenBank/DDBJ databases">
        <title>Flavisolibacter sp./LCS9/ whole genome sequencing.</title>
        <authorList>
            <person name="Kim M.K."/>
            <person name="Srinivasan S."/>
            <person name="Lee J.-J."/>
        </authorList>
    </citation>
    <scope>NUCLEOTIDE SEQUENCE [LARGE SCALE GENOMIC DNA]</scope>
    <source>
        <strain evidence="2">LCS9</strain>
    </source>
</reference>
<dbReference type="Proteomes" id="UP000077177">
    <property type="component" value="Chromosome"/>
</dbReference>
<protein>
    <submittedName>
        <fullName evidence="1">Uncharacterized protein</fullName>
    </submittedName>
</protein>
<sequence length="90" mass="10625">MRFSYFKTLSLPWQAKVICECGVRLAERKLADVIIELYQIDSFYAEVYYRHSDSEVIKIASFQDLSYLDPYFNDVMLPDITPKILKDDEC</sequence>
<proteinExistence type="predicted"/>
<dbReference type="KEGG" id="fla:SY85_21480"/>
<dbReference type="EMBL" id="CP011390">
    <property type="protein sequence ID" value="ANE52669.1"/>
    <property type="molecule type" value="Genomic_DNA"/>
</dbReference>
<reference evidence="1 2" key="2">
    <citation type="journal article" date="2016" name="Int. J. Syst. Evol. Microbiol.">
        <title>Flavisolibacter tropicus sp. nov., isolated from tropical soil.</title>
        <authorList>
            <person name="Lee J.J."/>
            <person name="Kang M.S."/>
            <person name="Kim G.S."/>
            <person name="Lee C.S."/>
            <person name="Lim S."/>
            <person name="Lee J."/>
            <person name="Roh S.H."/>
            <person name="Kang H."/>
            <person name="Ha J.M."/>
            <person name="Bae S."/>
            <person name="Jung H.Y."/>
            <person name="Kim M.K."/>
        </authorList>
    </citation>
    <scope>NUCLEOTIDE SEQUENCE [LARGE SCALE GENOMIC DNA]</scope>
    <source>
        <strain evidence="1 2">LCS9</strain>
    </source>
</reference>
<evidence type="ECO:0000313" key="2">
    <source>
        <dbReference type="Proteomes" id="UP000077177"/>
    </source>
</evidence>
<dbReference type="AlphaFoldDB" id="A0A172TZZ0"/>
<name>A0A172TZZ0_9BACT</name>
<evidence type="ECO:0000313" key="1">
    <source>
        <dbReference type="EMBL" id="ANE52669.1"/>
    </source>
</evidence>
<dbReference type="RefSeq" id="WP_066407551.1">
    <property type="nucleotide sequence ID" value="NZ_CP011390.1"/>
</dbReference>
<gene>
    <name evidence="1" type="ORF">SY85_21480</name>
</gene>
<dbReference type="OrthoDB" id="676972at2"/>
<keyword evidence="2" id="KW-1185">Reference proteome</keyword>